<dbReference type="STRING" id="211460.YH63_01095"/>
<name>A0A4U6BRJ0_9BRAD</name>
<evidence type="ECO:0000313" key="3">
    <source>
        <dbReference type="EMBL" id="TKT73157.1"/>
    </source>
</evidence>
<dbReference type="InterPro" id="IPR029030">
    <property type="entry name" value="Caspase-like_dom_sf"/>
</dbReference>
<dbReference type="EMBL" id="LBIA02000001">
    <property type="protein sequence ID" value="TKT73157.1"/>
    <property type="molecule type" value="Genomic_DNA"/>
</dbReference>
<evidence type="ECO:0000256" key="1">
    <source>
        <dbReference type="SAM" id="SignalP"/>
    </source>
</evidence>
<dbReference type="OrthoDB" id="9816009at2"/>
<dbReference type="PROSITE" id="PS50208">
    <property type="entry name" value="CASPASE_P20"/>
    <property type="match status" value="1"/>
</dbReference>
<evidence type="ECO:0000259" key="2">
    <source>
        <dbReference type="PROSITE" id="PS50208"/>
    </source>
</evidence>
<gene>
    <name evidence="3" type="ORF">YH63_017960</name>
</gene>
<feature type="domain" description="Caspase family p20" evidence="2">
    <location>
        <begin position="27"/>
        <end position="160"/>
    </location>
</feature>
<dbReference type="RefSeq" id="WP_046826423.1">
    <property type="nucleotide sequence ID" value="NZ_LBIA02000001.1"/>
</dbReference>
<comment type="caution">
    <text evidence="3">The sequence shown here is derived from an EMBL/GenBank/DDBJ whole genome shotgun (WGS) entry which is preliminary data.</text>
</comment>
<keyword evidence="4" id="KW-1185">Reference proteome</keyword>
<dbReference type="InterPro" id="IPR001309">
    <property type="entry name" value="Pept_C14_p20"/>
</dbReference>
<dbReference type="Gene3D" id="3.40.50.1460">
    <property type="match status" value="1"/>
</dbReference>
<accession>A0A4U6BRJ0</accession>
<dbReference type="InterPro" id="IPR011600">
    <property type="entry name" value="Pept_C14_caspase"/>
</dbReference>
<feature type="chain" id="PRO_5020797998" evidence="1">
    <location>
        <begin position="22"/>
        <end position="494"/>
    </location>
</feature>
<keyword evidence="1" id="KW-0732">Signal</keyword>
<dbReference type="PANTHER" id="PTHR22576">
    <property type="entry name" value="MUCOSA ASSOCIATED LYMPHOID TISSUE LYMPHOMA TRANSLOCATION PROTEIN 1/PARACASPASE"/>
    <property type="match status" value="1"/>
</dbReference>
<dbReference type="AlphaFoldDB" id="A0A4U6BRJ0"/>
<protein>
    <submittedName>
        <fullName evidence="3">Caspase family protein</fullName>
    </submittedName>
</protein>
<evidence type="ECO:0000313" key="4">
    <source>
        <dbReference type="Proteomes" id="UP000034832"/>
    </source>
</evidence>
<feature type="signal peptide" evidence="1">
    <location>
        <begin position="1"/>
        <end position="21"/>
    </location>
</feature>
<dbReference type="PANTHER" id="PTHR22576:SF37">
    <property type="entry name" value="MUCOSA-ASSOCIATED LYMPHOID TISSUE LYMPHOMA TRANSLOCATION PROTEIN 1"/>
    <property type="match status" value="1"/>
</dbReference>
<sequence>MAIFRIGTLLIGLVALMTAFAAPASAERRVALVIGNNDYRNVPRLQKAVNDARTMTDALKQLGFTVLFAENQTRKAFSETMLAFDKIVEPGDTAFFFFAGHGFEINGQNYLLPTDIAAVTQGQEELIRDGAFSAERVISRLQARGARTSIFVFDACRNNPFEATGTRALGGSGGLAPISPPEGVFVIFSAGAKQTALDRLNDNDPNPNSVFTRSFVRELAQPGLNLVQIAKRTQSDVRQMTVAASRMQTPAYYDQIVGDFVLRPVKDGDRAIAVEAQTQVAALPVQPTPPIIIDNGNAPIASFMRHNGGWSIAFSIADPTLAISWRLGESGEFKETGFTDALDPRTRRRMPNPSIELPNDAPAATIQVRYVDPTGQMQGPFPIKFDPEAALIASHRKLLDMTSNSWLSFGGYSGPLVYYSQILSFRCAVREMRIGIDTTVPNQVVKIPPCNPRDPSAIPENAASYMKIPASTRSVSVELTYQDGSLSEIKNFRR</sequence>
<dbReference type="InterPro" id="IPR052039">
    <property type="entry name" value="Caspase-related_regulators"/>
</dbReference>
<dbReference type="SUPFAM" id="SSF52129">
    <property type="entry name" value="Caspase-like"/>
    <property type="match status" value="1"/>
</dbReference>
<dbReference type="Pfam" id="PF00656">
    <property type="entry name" value="Peptidase_C14"/>
    <property type="match status" value="1"/>
</dbReference>
<proteinExistence type="predicted"/>
<dbReference type="Proteomes" id="UP000034832">
    <property type="component" value="Unassembled WGS sequence"/>
</dbReference>
<organism evidence="3 4">
    <name type="scientific">Afipia massiliensis</name>
    <dbReference type="NCBI Taxonomy" id="211460"/>
    <lineage>
        <taxon>Bacteria</taxon>
        <taxon>Pseudomonadati</taxon>
        <taxon>Pseudomonadota</taxon>
        <taxon>Alphaproteobacteria</taxon>
        <taxon>Hyphomicrobiales</taxon>
        <taxon>Nitrobacteraceae</taxon>
        <taxon>Afipia</taxon>
    </lineage>
</organism>
<dbReference type="GO" id="GO:0006508">
    <property type="term" value="P:proteolysis"/>
    <property type="evidence" value="ECO:0007669"/>
    <property type="project" value="InterPro"/>
</dbReference>
<reference evidence="3" key="1">
    <citation type="submission" date="2019-04" db="EMBL/GenBank/DDBJ databases">
        <title>Whole genome sequencing of cave bacteria.</title>
        <authorList>
            <person name="Gan H.M."/>
            <person name="Barton H."/>
            <person name="Savka M.A."/>
        </authorList>
    </citation>
    <scope>NUCLEOTIDE SEQUENCE [LARGE SCALE GENOMIC DNA]</scope>
    <source>
        <strain evidence="3">LC387</strain>
    </source>
</reference>
<dbReference type="GO" id="GO:0004197">
    <property type="term" value="F:cysteine-type endopeptidase activity"/>
    <property type="evidence" value="ECO:0007669"/>
    <property type="project" value="InterPro"/>
</dbReference>